<comment type="cofactor">
    <cofactor evidence="5">
        <name>Mg(2+)</name>
        <dbReference type="ChEBI" id="CHEBI:18420"/>
    </cofactor>
</comment>
<protein>
    <recommendedName>
        <fullName evidence="5">5-formyltetrahydrofolate cyclo-ligase</fullName>
        <ecNumber evidence="5">6.3.3.2</ecNumber>
    </recommendedName>
</protein>
<dbReference type="InterPro" id="IPR002698">
    <property type="entry name" value="FTHF_cligase"/>
</dbReference>
<dbReference type="Proteomes" id="UP000321721">
    <property type="component" value="Unassembled WGS sequence"/>
</dbReference>
<dbReference type="EMBL" id="VOOS01000001">
    <property type="protein sequence ID" value="TXB66852.1"/>
    <property type="molecule type" value="Genomic_DNA"/>
</dbReference>
<dbReference type="GO" id="GO:0035999">
    <property type="term" value="P:tetrahydrofolate interconversion"/>
    <property type="evidence" value="ECO:0007669"/>
    <property type="project" value="TreeGrafter"/>
</dbReference>
<keyword evidence="2 4" id="KW-0547">Nucleotide-binding</keyword>
<dbReference type="InterPro" id="IPR024185">
    <property type="entry name" value="FTHF_cligase-like_sf"/>
</dbReference>
<dbReference type="SUPFAM" id="SSF100950">
    <property type="entry name" value="NagB/RpiA/CoA transferase-like"/>
    <property type="match status" value="1"/>
</dbReference>
<evidence type="ECO:0000313" key="7">
    <source>
        <dbReference type="Proteomes" id="UP000321721"/>
    </source>
</evidence>
<evidence type="ECO:0000313" key="6">
    <source>
        <dbReference type="EMBL" id="TXB66852.1"/>
    </source>
</evidence>
<feature type="binding site" evidence="4">
    <location>
        <position position="53"/>
    </location>
    <ligand>
        <name>substrate</name>
    </ligand>
</feature>
<dbReference type="RefSeq" id="WP_147097856.1">
    <property type="nucleotide sequence ID" value="NZ_VOOS01000001.1"/>
</dbReference>
<name>A0A5C6RZQ4_9FLAO</name>
<dbReference type="PIRSF" id="PIRSF006806">
    <property type="entry name" value="FTHF_cligase"/>
    <property type="match status" value="1"/>
</dbReference>
<accession>A0A5C6RZQ4</accession>
<dbReference type="GO" id="GO:0030272">
    <property type="term" value="F:5-formyltetrahydrofolate cyclo-ligase activity"/>
    <property type="evidence" value="ECO:0007669"/>
    <property type="project" value="UniProtKB-EC"/>
</dbReference>
<feature type="binding site" evidence="4">
    <location>
        <begin position="133"/>
        <end position="141"/>
    </location>
    <ligand>
        <name>ATP</name>
        <dbReference type="ChEBI" id="CHEBI:30616"/>
    </ligand>
</feature>
<dbReference type="GO" id="GO:0009396">
    <property type="term" value="P:folic acid-containing compound biosynthetic process"/>
    <property type="evidence" value="ECO:0007669"/>
    <property type="project" value="TreeGrafter"/>
</dbReference>
<proteinExistence type="inferred from homology"/>
<feature type="binding site" evidence="4">
    <location>
        <position position="58"/>
    </location>
    <ligand>
        <name>substrate</name>
    </ligand>
</feature>
<evidence type="ECO:0000256" key="2">
    <source>
        <dbReference type="ARBA" id="ARBA00022741"/>
    </source>
</evidence>
<evidence type="ECO:0000256" key="1">
    <source>
        <dbReference type="ARBA" id="ARBA00010638"/>
    </source>
</evidence>
<feature type="binding site" evidence="4">
    <location>
        <begin position="7"/>
        <end position="11"/>
    </location>
    <ligand>
        <name>ATP</name>
        <dbReference type="ChEBI" id="CHEBI:30616"/>
    </ligand>
</feature>
<keyword evidence="3 4" id="KW-0067">ATP-binding</keyword>
<sequence length="185" mass="21384">MDILDLKKNLRKEMLIKRAEIETSFKQSYDLWICNQLAVLIEEKNYRIIHAYLPMGKEIDITPLLKTLLNKNKIVVTPKTLPNRKLENRILNSLEKIEKGIFGTTHPSTPEEYDGKFDLIIVPGLAFDNQNHRLGYGGGYYDNFLTNHPEAYKIGIFYPEQKVDNVPTEIHDICLNEILVSNNPL</sequence>
<keyword evidence="7" id="KW-1185">Reference proteome</keyword>
<keyword evidence="5" id="KW-0479">Metal-binding</keyword>
<dbReference type="AlphaFoldDB" id="A0A5C6RZQ4"/>
<dbReference type="Gene3D" id="3.40.50.10420">
    <property type="entry name" value="NagB/RpiA/CoA transferase-like"/>
    <property type="match status" value="1"/>
</dbReference>
<dbReference type="PANTHER" id="PTHR23407">
    <property type="entry name" value="ATPASE INHIBITOR/5-FORMYLTETRAHYDROFOLATE CYCLO-LIGASE"/>
    <property type="match status" value="1"/>
</dbReference>
<gene>
    <name evidence="6" type="ORF">FRY74_01315</name>
</gene>
<keyword evidence="5" id="KW-0460">Magnesium</keyword>
<dbReference type="InterPro" id="IPR037171">
    <property type="entry name" value="NagB/RpiA_transferase-like"/>
</dbReference>
<comment type="catalytic activity">
    <reaction evidence="5">
        <text>(6S)-5-formyl-5,6,7,8-tetrahydrofolate + ATP = (6R)-5,10-methenyltetrahydrofolate + ADP + phosphate</text>
        <dbReference type="Rhea" id="RHEA:10488"/>
        <dbReference type="ChEBI" id="CHEBI:30616"/>
        <dbReference type="ChEBI" id="CHEBI:43474"/>
        <dbReference type="ChEBI" id="CHEBI:57455"/>
        <dbReference type="ChEBI" id="CHEBI:57457"/>
        <dbReference type="ChEBI" id="CHEBI:456216"/>
        <dbReference type="EC" id="6.3.3.2"/>
    </reaction>
</comment>
<dbReference type="Pfam" id="PF01812">
    <property type="entry name" value="5-FTHF_cyc-lig"/>
    <property type="match status" value="1"/>
</dbReference>
<dbReference type="GO" id="GO:0005524">
    <property type="term" value="F:ATP binding"/>
    <property type="evidence" value="ECO:0007669"/>
    <property type="project" value="UniProtKB-KW"/>
</dbReference>
<dbReference type="PANTHER" id="PTHR23407:SF1">
    <property type="entry name" value="5-FORMYLTETRAHYDROFOLATE CYCLO-LIGASE"/>
    <property type="match status" value="1"/>
</dbReference>
<organism evidence="6 7">
    <name type="scientific">Vicingus serpentipes</name>
    <dbReference type="NCBI Taxonomy" id="1926625"/>
    <lineage>
        <taxon>Bacteria</taxon>
        <taxon>Pseudomonadati</taxon>
        <taxon>Bacteroidota</taxon>
        <taxon>Flavobacteriia</taxon>
        <taxon>Flavobacteriales</taxon>
        <taxon>Vicingaceae</taxon>
        <taxon>Vicingus</taxon>
    </lineage>
</organism>
<dbReference type="OrthoDB" id="9801938at2"/>
<dbReference type="NCBIfam" id="TIGR02727">
    <property type="entry name" value="MTHFS_bact"/>
    <property type="match status" value="1"/>
</dbReference>
<evidence type="ECO:0000256" key="3">
    <source>
        <dbReference type="ARBA" id="ARBA00022840"/>
    </source>
</evidence>
<evidence type="ECO:0000256" key="5">
    <source>
        <dbReference type="RuleBase" id="RU361279"/>
    </source>
</evidence>
<reference evidence="6 7" key="1">
    <citation type="submission" date="2019-08" db="EMBL/GenBank/DDBJ databases">
        <title>Genome of Vicingus serpentipes NCIMB 15042.</title>
        <authorList>
            <person name="Bowman J.P."/>
        </authorList>
    </citation>
    <scope>NUCLEOTIDE SEQUENCE [LARGE SCALE GENOMIC DNA]</scope>
    <source>
        <strain evidence="6 7">NCIMB 15042</strain>
    </source>
</reference>
<dbReference type="EC" id="6.3.3.2" evidence="5"/>
<comment type="caution">
    <text evidence="6">The sequence shown here is derived from an EMBL/GenBank/DDBJ whole genome shotgun (WGS) entry which is preliminary data.</text>
</comment>
<keyword evidence="6" id="KW-0436">Ligase</keyword>
<evidence type="ECO:0000256" key="4">
    <source>
        <dbReference type="PIRSR" id="PIRSR006806-1"/>
    </source>
</evidence>
<dbReference type="GO" id="GO:0046872">
    <property type="term" value="F:metal ion binding"/>
    <property type="evidence" value="ECO:0007669"/>
    <property type="project" value="UniProtKB-KW"/>
</dbReference>
<comment type="similarity">
    <text evidence="1 5">Belongs to the 5-formyltetrahydrofolate cyclo-ligase family.</text>
</comment>